<name>A0A5B7G5Q9_PORTR</name>
<reference evidence="1 2" key="1">
    <citation type="submission" date="2019-05" db="EMBL/GenBank/DDBJ databases">
        <title>Another draft genome of Portunus trituberculatus and its Hox gene families provides insights of decapod evolution.</title>
        <authorList>
            <person name="Jeong J.-H."/>
            <person name="Song I."/>
            <person name="Kim S."/>
            <person name="Choi T."/>
            <person name="Kim D."/>
            <person name="Ryu S."/>
            <person name="Kim W."/>
        </authorList>
    </citation>
    <scope>NUCLEOTIDE SEQUENCE [LARGE SCALE GENOMIC DNA]</scope>
    <source>
        <tissue evidence="1">Muscle</tissue>
    </source>
</reference>
<evidence type="ECO:0000313" key="2">
    <source>
        <dbReference type="Proteomes" id="UP000324222"/>
    </source>
</evidence>
<evidence type="ECO:0000313" key="1">
    <source>
        <dbReference type="EMBL" id="MPC52468.1"/>
    </source>
</evidence>
<accession>A0A5B7G5Q9</accession>
<organism evidence="1 2">
    <name type="scientific">Portunus trituberculatus</name>
    <name type="common">Swimming crab</name>
    <name type="synonym">Neptunus trituberculatus</name>
    <dbReference type="NCBI Taxonomy" id="210409"/>
    <lineage>
        <taxon>Eukaryota</taxon>
        <taxon>Metazoa</taxon>
        <taxon>Ecdysozoa</taxon>
        <taxon>Arthropoda</taxon>
        <taxon>Crustacea</taxon>
        <taxon>Multicrustacea</taxon>
        <taxon>Malacostraca</taxon>
        <taxon>Eumalacostraca</taxon>
        <taxon>Eucarida</taxon>
        <taxon>Decapoda</taxon>
        <taxon>Pleocyemata</taxon>
        <taxon>Brachyura</taxon>
        <taxon>Eubrachyura</taxon>
        <taxon>Portunoidea</taxon>
        <taxon>Portunidae</taxon>
        <taxon>Portuninae</taxon>
        <taxon>Portunus</taxon>
    </lineage>
</organism>
<protein>
    <submittedName>
        <fullName evidence="1">Uncharacterized protein</fullName>
    </submittedName>
</protein>
<gene>
    <name evidence="1" type="ORF">E2C01_046338</name>
</gene>
<keyword evidence="2" id="KW-1185">Reference proteome</keyword>
<comment type="caution">
    <text evidence="1">The sequence shown here is derived from an EMBL/GenBank/DDBJ whole genome shotgun (WGS) entry which is preliminary data.</text>
</comment>
<dbReference type="Proteomes" id="UP000324222">
    <property type="component" value="Unassembled WGS sequence"/>
</dbReference>
<dbReference type="EMBL" id="VSRR010010903">
    <property type="protein sequence ID" value="MPC52468.1"/>
    <property type="molecule type" value="Genomic_DNA"/>
</dbReference>
<dbReference type="AlphaFoldDB" id="A0A5B7G5Q9"/>
<proteinExistence type="predicted"/>
<sequence length="136" mass="15527">MPTRPALQDTDASQLAHCTTLMVYFSRKTRLPRGDKTFSLRPLTWHRGSMVLSSGCAFFVLTLLSQFFTLPFQSQTTELQSIGRQTDIHITETCKTKQQHYRANDSPAKGQRERWSRERVVVRLVLGGNFCRCSSA</sequence>